<evidence type="ECO:0000256" key="1">
    <source>
        <dbReference type="SAM" id="MobiDB-lite"/>
    </source>
</evidence>
<dbReference type="EMBL" id="BDOQ01000007">
    <property type="protein sequence ID" value="GBG14423.1"/>
    <property type="molecule type" value="Genomic_DNA"/>
</dbReference>
<sequence>MSRFVKIQSMAAAFYAAAMLMLLPGQADATLKCQEIVSQMTCSDSAPHSYEYAPGQSTMIPAPVISGFPSACWTWQRKFQCVEQDPIYTCDPTADFSYVKANCSLTAAAINSTVTISSLTFITNATYTYRCPFSDFTTSQTLPNGQECVLLNSTTTDTASAPAAPTGTAPSTGSGNPPTTTSLSTTTVTDQQKVDNYVCYYPPQTTCSDTCYQTVTDPATGKVTQTPVACTNPVSSCVVTNDQCTGALTTASDGTTVTSTNQNLGPDGRCINRQTTSLCQAGDIPRCLNKESCTLSSTTPSDIQANGVAMSQTQKYICSNQTESCAQTSTVSNCVHANAWGWDNLSIKNQVGQGLGEFNQALAKADAIQKGMNEGDPYIFSGQDRRCHYAVGSFWNTFITIAVIAATMVATGGTSAGLMSTALQSAGMTAAAANTAAISIQVGYSAVSDAVDSQAFGSDCCKNYVIEGSDGPFRFGSCSIDEVKLAVSRRKGLYHYLGTYCSKKGGFPLRECKEKTKTYCTFDDMLALTVNEQGRAQLDALASADPASTQSTPEMKASLYTTEPATPTHYIELANAHWTKLTSFNHSQIWFWQFPGYCQTQDLQTAAYNLYEADINAALSTQGIQPGTMTKDQAIAFLKQAVNLPSFQECPESPGMASFMTCSLKDDSCDVTKLPEGPTGVEIDATGTDTSTADVNWRIQQLDTFAMPGDYGVTSTMPTDATFAAVSASVNEYVTKTGSCHTDGACDFMFAVTDKTANSLGAHKRVKDYAQFPLYMSMQSAAWPTINYLSADGTLDTAARSADPNLGLGTPLTVSTQRFLFHPNSLLTAPASGIHDKVLLDWGNSPLTNNPAVDFAPILVPTSLPPATKGFYPYGDTSNNGKHFYLSGGCDPNSKWCDYTVEVDISVPRHPWGSAKHPRCWGFTIEQMAALDFNKMDLSKWIDSLNLDSAANGLTGQAAKAMTDQATKSAQSFYSAFKTGSATNNPNAGTVALVVNTNVVPMISSTEDSSYTVHMAVPANWPNWFDNAPNNNPVTNVWVNWGDGSQLQSVPKSATGRAFDLRHDYGSSPPGNYKLMVSLDTANNGTQTLSTTIRVTPDAGGAPATPQLDFNNPGTNGAAQSNYVPSNMQNGVSEAPANLETLSPGTTDQFNSQGDTVTAPK</sequence>
<feature type="region of interest" description="Disordered" evidence="1">
    <location>
        <begin position="1097"/>
        <end position="1161"/>
    </location>
</feature>
<dbReference type="AlphaFoldDB" id="A0A2R5FBY2"/>
<dbReference type="InterPro" id="IPR014121">
    <property type="entry name" value="TraN_Ftype"/>
</dbReference>
<keyword evidence="2" id="KW-0732">Signal</keyword>
<feature type="chain" id="PRO_5015353289" evidence="2">
    <location>
        <begin position="30"/>
        <end position="1161"/>
    </location>
</feature>
<evidence type="ECO:0000313" key="3">
    <source>
        <dbReference type="EMBL" id="GBG14423.1"/>
    </source>
</evidence>
<feature type="region of interest" description="Disordered" evidence="1">
    <location>
        <begin position="159"/>
        <end position="187"/>
    </location>
</feature>
<proteinExistence type="predicted"/>
<dbReference type="Proteomes" id="UP000245081">
    <property type="component" value="Unassembled WGS sequence"/>
</dbReference>
<feature type="compositionally biased region" description="Polar residues" evidence="1">
    <location>
        <begin position="1108"/>
        <end position="1132"/>
    </location>
</feature>
<accession>A0A2R5FBY2</accession>
<reference evidence="3 4" key="1">
    <citation type="journal article" date="2018" name="Environ. Microbiol.">
        <title>Isolation and genomic characterization of Novimethylophilus kurashikiensis gen. nov. sp. nov., a new lanthanide-dependent methylotrophic species of Methylophilaceae.</title>
        <authorList>
            <person name="Lv H."/>
            <person name="Sahin N."/>
            <person name="Tani A."/>
        </authorList>
    </citation>
    <scope>NUCLEOTIDE SEQUENCE [LARGE SCALE GENOMIC DNA]</scope>
    <source>
        <strain evidence="3 4">La2-4</strain>
    </source>
</reference>
<protein>
    <submittedName>
        <fullName evidence="3">Uncharacterized protein</fullName>
    </submittedName>
</protein>
<feature type="compositionally biased region" description="Polar residues" evidence="1">
    <location>
        <begin position="1140"/>
        <end position="1161"/>
    </location>
</feature>
<name>A0A2R5FBY2_9PROT</name>
<keyword evidence="4" id="KW-1185">Reference proteome</keyword>
<gene>
    <name evidence="3" type="ORF">NMK_2022</name>
</gene>
<evidence type="ECO:0000256" key="2">
    <source>
        <dbReference type="SAM" id="SignalP"/>
    </source>
</evidence>
<evidence type="ECO:0000313" key="4">
    <source>
        <dbReference type="Proteomes" id="UP000245081"/>
    </source>
</evidence>
<dbReference type="Pfam" id="PF06986">
    <property type="entry name" value="F_T4SS_TraN"/>
    <property type="match status" value="1"/>
</dbReference>
<organism evidence="3 4">
    <name type="scientific">Novimethylophilus kurashikiensis</name>
    <dbReference type="NCBI Taxonomy" id="1825523"/>
    <lineage>
        <taxon>Bacteria</taxon>
        <taxon>Pseudomonadati</taxon>
        <taxon>Pseudomonadota</taxon>
        <taxon>Betaproteobacteria</taxon>
        <taxon>Nitrosomonadales</taxon>
        <taxon>Methylophilaceae</taxon>
        <taxon>Novimethylophilus</taxon>
    </lineage>
</organism>
<comment type="caution">
    <text evidence="3">The sequence shown here is derived from an EMBL/GenBank/DDBJ whole genome shotgun (WGS) entry which is preliminary data.</text>
</comment>
<feature type="signal peptide" evidence="2">
    <location>
        <begin position="1"/>
        <end position="29"/>
    </location>
</feature>